<evidence type="ECO:0000313" key="1">
    <source>
        <dbReference type="EMBL" id="MFD2963702.1"/>
    </source>
</evidence>
<keyword evidence="2" id="KW-1185">Reference proteome</keyword>
<sequence>MQKKECTQDRSGDRHADKCNVTSNAVGDIWAGGASNARKIYLNKPAGDNGEERIKIWQSDTIVIDRIVEPGFNEHLLKSESGRSVKIEVTTTKVGSNGTSSYYIHLEWFS</sequence>
<accession>A0ABW6B2G9</accession>
<proteinExistence type="predicted"/>
<evidence type="ECO:0000313" key="2">
    <source>
        <dbReference type="Proteomes" id="UP001597560"/>
    </source>
</evidence>
<dbReference type="Proteomes" id="UP001597560">
    <property type="component" value="Unassembled WGS sequence"/>
</dbReference>
<comment type="caution">
    <text evidence="1">The sequence shown here is derived from an EMBL/GenBank/DDBJ whole genome shotgun (WGS) entry which is preliminary data.</text>
</comment>
<protein>
    <submittedName>
        <fullName evidence="1">Uncharacterized protein</fullName>
    </submittedName>
</protein>
<reference evidence="2" key="1">
    <citation type="journal article" date="2019" name="Int. J. Syst. Evol. Microbiol.">
        <title>The Global Catalogue of Microorganisms (GCM) 10K type strain sequencing project: providing services to taxonomists for standard genome sequencing and annotation.</title>
        <authorList>
            <consortium name="The Broad Institute Genomics Platform"/>
            <consortium name="The Broad Institute Genome Sequencing Center for Infectious Disease"/>
            <person name="Wu L."/>
            <person name="Ma J."/>
        </authorList>
    </citation>
    <scope>NUCLEOTIDE SEQUENCE [LARGE SCALE GENOMIC DNA]</scope>
    <source>
        <strain evidence="2">KCTC 23098</strain>
    </source>
</reference>
<dbReference type="EMBL" id="JBHUPA010000008">
    <property type="protein sequence ID" value="MFD2963702.1"/>
    <property type="molecule type" value="Genomic_DNA"/>
</dbReference>
<gene>
    <name evidence="1" type="ORF">ACFS6J_17990</name>
</gene>
<organism evidence="1 2">
    <name type="scientific">Olivibacter jilunii</name>
    <dbReference type="NCBI Taxonomy" id="985016"/>
    <lineage>
        <taxon>Bacteria</taxon>
        <taxon>Pseudomonadati</taxon>
        <taxon>Bacteroidota</taxon>
        <taxon>Sphingobacteriia</taxon>
        <taxon>Sphingobacteriales</taxon>
        <taxon>Sphingobacteriaceae</taxon>
        <taxon>Olivibacter</taxon>
    </lineage>
</organism>
<dbReference type="RefSeq" id="WP_377611823.1">
    <property type="nucleotide sequence ID" value="NZ_JBHUPA010000008.1"/>
</dbReference>
<name>A0ABW6B2G9_9SPHI</name>